<feature type="non-terminal residue" evidence="2">
    <location>
        <position position="1"/>
    </location>
</feature>
<gene>
    <name evidence="2" type="ORF">MU516_07670</name>
</gene>
<reference evidence="2 3" key="1">
    <citation type="submission" date="2022-04" db="EMBL/GenBank/DDBJ databases">
        <title>Paracoccus sp. YLB-12 draft genome sequence.</title>
        <authorList>
            <person name="Yu L."/>
        </authorList>
    </citation>
    <scope>NUCLEOTIDE SEQUENCE [LARGE SCALE GENOMIC DNA]</scope>
    <source>
        <strain evidence="2 3">YLB-12</strain>
    </source>
</reference>
<dbReference type="EMBL" id="JANAVZ010000004">
    <property type="protein sequence ID" value="MCT4332745.1"/>
    <property type="molecule type" value="Genomic_DNA"/>
</dbReference>
<dbReference type="Proteomes" id="UP001320702">
    <property type="component" value="Unassembled WGS sequence"/>
</dbReference>
<organism evidence="2 3">
    <name type="scientific">Paracoccus maritimus</name>
    <dbReference type="NCBI Taxonomy" id="2933292"/>
    <lineage>
        <taxon>Bacteria</taxon>
        <taxon>Pseudomonadati</taxon>
        <taxon>Pseudomonadota</taxon>
        <taxon>Alphaproteobacteria</taxon>
        <taxon>Rhodobacterales</taxon>
        <taxon>Paracoccaceae</taxon>
        <taxon>Paracoccus</taxon>
    </lineage>
</organism>
<keyword evidence="3" id="KW-1185">Reference proteome</keyword>
<feature type="region of interest" description="Disordered" evidence="1">
    <location>
        <begin position="15"/>
        <end position="74"/>
    </location>
</feature>
<evidence type="ECO:0000256" key="1">
    <source>
        <dbReference type="SAM" id="MobiDB-lite"/>
    </source>
</evidence>
<protein>
    <submittedName>
        <fullName evidence="2">Uncharacterized protein</fullName>
    </submittedName>
</protein>
<sequence>ADFPMRRCPTCQGIDYGKGCPKCAKQPQEEEEPLQRTFGEDVQYHPRADIHPGRKPSSGQRLDDGTSPYEMDPSPTSHSAFIRANYKTSYALQAGSESARKYLKLEKKLLHGRRDQASTRINLKFNKDYVWACLLMTEHWQKWVNIPHIGELPEVIGEGFSQGCMTMMHVTQKSHLLVYIRDPPFFDHFRDFTIEEVSESETTLKMTRFITESSFKAIAFRLMSNKHWGWSDTEREKVESALTASARKFDDLLIQLNKKYT</sequence>
<comment type="caution">
    <text evidence="2">The sequence shown here is derived from an EMBL/GenBank/DDBJ whole genome shotgun (WGS) entry which is preliminary data.</text>
</comment>
<name>A0ABT2K882_9RHOB</name>
<dbReference type="RefSeq" id="WP_260276631.1">
    <property type="nucleotide sequence ID" value="NZ_JANAVZ010000004.1"/>
</dbReference>
<accession>A0ABT2K882</accession>
<evidence type="ECO:0000313" key="2">
    <source>
        <dbReference type="EMBL" id="MCT4332745.1"/>
    </source>
</evidence>
<proteinExistence type="predicted"/>
<evidence type="ECO:0000313" key="3">
    <source>
        <dbReference type="Proteomes" id="UP001320702"/>
    </source>
</evidence>
<feature type="compositionally biased region" description="Basic and acidic residues" evidence="1">
    <location>
        <begin position="38"/>
        <end position="52"/>
    </location>
</feature>